<proteinExistence type="predicted"/>
<dbReference type="PANTHER" id="PTHR38595">
    <property type="entry name" value="CYTOPLASMIC PROTEIN-RELATED"/>
    <property type="match status" value="1"/>
</dbReference>
<feature type="compositionally biased region" description="Low complexity" evidence="1">
    <location>
        <begin position="1"/>
        <end position="18"/>
    </location>
</feature>
<dbReference type="Proteomes" id="UP000199473">
    <property type="component" value="Unassembled WGS sequence"/>
</dbReference>
<gene>
    <name evidence="3" type="ORF">SAMN02745775_102608</name>
</gene>
<dbReference type="STRING" id="1123062.SAMN02745775_102608"/>
<dbReference type="SUPFAM" id="SSF160719">
    <property type="entry name" value="gpW/gp25-like"/>
    <property type="match status" value="1"/>
</dbReference>
<dbReference type="AlphaFoldDB" id="A0A1I3ZPT8"/>
<evidence type="ECO:0000259" key="2">
    <source>
        <dbReference type="Pfam" id="PF04965"/>
    </source>
</evidence>
<dbReference type="NCBIfam" id="TIGR03357">
    <property type="entry name" value="VI_zyme"/>
    <property type="match status" value="1"/>
</dbReference>
<dbReference type="RefSeq" id="WP_245761997.1">
    <property type="nucleotide sequence ID" value="NZ_FOSQ01000002.1"/>
</dbReference>
<feature type="domain" description="IraD/Gp25-like" evidence="2">
    <location>
        <begin position="34"/>
        <end position="133"/>
    </location>
</feature>
<sequence>MQRARLPLLDRLLDADPATPEPPPPSAAVALDLLRNAVRRDLEAVLNARRRRRPLPPALEELPASPLGYGIPDATSGAYAVPERRQALAREVEATIRRFEPRLMAVQVTLIEEEENLGRALRLKVEAVLRADPVPEPVSFETLLEPVSRDVTVREG</sequence>
<reference evidence="3 4" key="1">
    <citation type="submission" date="2016-10" db="EMBL/GenBank/DDBJ databases">
        <authorList>
            <person name="de Groot N.N."/>
        </authorList>
    </citation>
    <scope>NUCLEOTIDE SEQUENCE [LARGE SCALE GENOMIC DNA]</scope>
    <source>
        <strain evidence="3 4">DSM 19981</strain>
    </source>
</reference>
<evidence type="ECO:0000313" key="3">
    <source>
        <dbReference type="EMBL" id="SFK45569.1"/>
    </source>
</evidence>
<organism evidence="3 4">
    <name type="scientific">Falsiroseomonas stagni DSM 19981</name>
    <dbReference type="NCBI Taxonomy" id="1123062"/>
    <lineage>
        <taxon>Bacteria</taxon>
        <taxon>Pseudomonadati</taxon>
        <taxon>Pseudomonadota</taxon>
        <taxon>Alphaproteobacteria</taxon>
        <taxon>Acetobacterales</taxon>
        <taxon>Roseomonadaceae</taxon>
        <taxon>Falsiroseomonas</taxon>
    </lineage>
</organism>
<dbReference type="InterPro" id="IPR053176">
    <property type="entry name" value="T6SS_TssE1-like"/>
</dbReference>
<evidence type="ECO:0000313" key="4">
    <source>
        <dbReference type="Proteomes" id="UP000199473"/>
    </source>
</evidence>
<keyword evidence="4" id="KW-1185">Reference proteome</keyword>
<dbReference type="InterPro" id="IPR017737">
    <property type="entry name" value="TssE1-like"/>
</dbReference>
<dbReference type="InterPro" id="IPR007048">
    <property type="entry name" value="IraD/Gp25-like"/>
</dbReference>
<evidence type="ECO:0000256" key="1">
    <source>
        <dbReference type="SAM" id="MobiDB-lite"/>
    </source>
</evidence>
<accession>A0A1I3ZPT8</accession>
<dbReference type="EMBL" id="FOSQ01000002">
    <property type="protein sequence ID" value="SFK45569.1"/>
    <property type="molecule type" value="Genomic_DNA"/>
</dbReference>
<dbReference type="PANTHER" id="PTHR38595:SF1">
    <property type="entry name" value="TYPE VI SECRETION SYSTEM COMPONENT TSSE1"/>
    <property type="match status" value="1"/>
</dbReference>
<dbReference type="Pfam" id="PF04965">
    <property type="entry name" value="GPW_gp25"/>
    <property type="match status" value="1"/>
</dbReference>
<feature type="region of interest" description="Disordered" evidence="1">
    <location>
        <begin position="1"/>
        <end position="27"/>
    </location>
</feature>
<name>A0A1I3ZPT8_9PROT</name>
<protein>
    <submittedName>
        <fullName evidence="3">Type VI secretion system protein ImpF</fullName>
    </submittedName>
</protein>
<dbReference type="Gene3D" id="3.10.450.40">
    <property type="match status" value="1"/>
</dbReference>